<dbReference type="OrthoDB" id="9816036at2"/>
<accession>A0A1G9QEZ9</accession>
<organism evidence="2 3">
    <name type="scientific">Megasphaera paucivorans</name>
    <dbReference type="NCBI Taxonomy" id="349095"/>
    <lineage>
        <taxon>Bacteria</taxon>
        <taxon>Bacillati</taxon>
        <taxon>Bacillota</taxon>
        <taxon>Negativicutes</taxon>
        <taxon>Veillonellales</taxon>
        <taxon>Veillonellaceae</taxon>
        <taxon>Megasphaera</taxon>
    </lineage>
</organism>
<protein>
    <submittedName>
        <fullName evidence="2">FRG domain-containing protein</fullName>
    </submittedName>
</protein>
<dbReference type="Proteomes" id="UP000199309">
    <property type="component" value="Unassembled WGS sequence"/>
</dbReference>
<dbReference type="Pfam" id="PF08867">
    <property type="entry name" value="FRG"/>
    <property type="match status" value="1"/>
</dbReference>
<reference evidence="2 3" key="1">
    <citation type="submission" date="2016-10" db="EMBL/GenBank/DDBJ databases">
        <authorList>
            <person name="de Groot N.N."/>
        </authorList>
    </citation>
    <scope>NUCLEOTIDE SEQUENCE [LARGE SCALE GENOMIC DNA]</scope>
    <source>
        <strain evidence="2 3">DSM 16981</strain>
    </source>
</reference>
<keyword evidence="3" id="KW-1185">Reference proteome</keyword>
<dbReference type="STRING" id="349095.SAMN05660299_00195"/>
<dbReference type="InterPro" id="IPR014966">
    <property type="entry name" value="FRG-dom"/>
</dbReference>
<proteinExistence type="predicted"/>
<dbReference type="AlphaFoldDB" id="A0A1G9QEZ9"/>
<sequence length="354" mass="41902">MEEEWQSVKTVEYDSFLEFYEENFIEPITNKKNRTGKCLEFNYKDFIFRGMHDASYELIPSFHRWFRSSPYYSLVSGNYQTAFESCFFNEFKFLEEFYKQCNFQGLPIPGDINLSKYQFTQIYSNKEILETMTNTDLENIKKNVFENVMEKGQWVSDMYLNFVALAQHYGLPTRMLDWTFDVRVAAYFATLKNLKKRTNRSYVIWALNTAEIGTLRYKKIKTQQDTIPLEFVVPQYSQNPNICAQKGILTTWRLNLCTDEGKESYENELRDTNNAALEKLISDYCKNSFNDDDWKGIVKKMDNEAVLYKFIFPSEDINSTLRFLREQDYLTAHLFPGYKGCADQSKNWKVLGLL</sequence>
<name>A0A1G9QEZ9_9FIRM</name>
<dbReference type="EMBL" id="FNHQ01000001">
    <property type="protein sequence ID" value="SDM08875.1"/>
    <property type="molecule type" value="Genomic_DNA"/>
</dbReference>
<evidence type="ECO:0000313" key="2">
    <source>
        <dbReference type="EMBL" id="SDM08875.1"/>
    </source>
</evidence>
<dbReference type="SMART" id="SM00901">
    <property type="entry name" value="FRG"/>
    <property type="match status" value="1"/>
</dbReference>
<evidence type="ECO:0000313" key="3">
    <source>
        <dbReference type="Proteomes" id="UP000199309"/>
    </source>
</evidence>
<dbReference type="RefSeq" id="WP_091647375.1">
    <property type="nucleotide sequence ID" value="NZ_FNHQ01000001.1"/>
</dbReference>
<evidence type="ECO:0000259" key="1">
    <source>
        <dbReference type="SMART" id="SM00901"/>
    </source>
</evidence>
<gene>
    <name evidence="2" type="ORF">SAMN05660299_00195</name>
</gene>
<feature type="domain" description="FRG" evidence="1">
    <location>
        <begin position="42"/>
        <end position="204"/>
    </location>
</feature>